<evidence type="ECO:0000313" key="2">
    <source>
        <dbReference type="Proteomes" id="UP000006038"/>
    </source>
</evidence>
<accession>J3LKG9</accession>
<reference evidence="1" key="1">
    <citation type="journal article" date="2013" name="Nat. Commun.">
        <title>Whole-genome sequencing of Oryza brachyantha reveals mechanisms underlying Oryza genome evolution.</title>
        <authorList>
            <person name="Chen J."/>
            <person name="Huang Q."/>
            <person name="Gao D."/>
            <person name="Wang J."/>
            <person name="Lang Y."/>
            <person name="Liu T."/>
            <person name="Li B."/>
            <person name="Bai Z."/>
            <person name="Luis Goicoechea J."/>
            <person name="Liang C."/>
            <person name="Chen C."/>
            <person name="Zhang W."/>
            <person name="Sun S."/>
            <person name="Liao Y."/>
            <person name="Zhang X."/>
            <person name="Yang L."/>
            <person name="Song C."/>
            <person name="Wang M."/>
            <person name="Shi J."/>
            <person name="Liu G."/>
            <person name="Liu J."/>
            <person name="Zhou H."/>
            <person name="Zhou W."/>
            <person name="Yu Q."/>
            <person name="An N."/>
            <person name="Chen Y."/>
            <person name="Cai Q."/>
            <person name="Wang B."/>
            <person name="Liu B."/>
            <person name="Min J."/>
            <person name="Huang Y."/>
            <person name="Wu H."/>
            <person name="Li Z."/>
            <person name="Zhang Y."/>
            <person name="Yin Y."/>
            <person name="Song W."/>
            <person name="Jiang J."/>
            <person name="Jackson S.A."/>
            <person name="Wing R.A."/>
            <person name="Wang J."/>
            <person name="Chen M."/>
        </authorList>
    </citation>
    <scope>NUCLEOTIDE SEQUENCE [LARGE SCALE GENOMIC DNA]</scope>
    <source>
        <strain evidence="1">cv. IRGC 101232</strain>
    </source>
</reference>
<dbReference type="AlphaFoldDB" id="J3LKG9"/>
<organism evidence="1">
    <name type="scientific">Oryza brachyantha</name>
    <name type="common">malo sina</name>
    <dbReference type="NCBI Taxonomy" id="4533"/>
    <lineage>
        <taxon>Eukaryota</taxon>
        <taxon>Viridiplantae</taxon>
        <taxon>Streptophyta</taxon>
        <taxon>Embryophyta</taxon>
        <taxon>Tracheophyta</taxon>
        <taxon>Spermatophyta</taxon>
        <taxon>Magnoliopsida</taxon>
        <taxon>Liliopsida</taxon>
        <taxon>Poales</taxon>
        <taxon>Poaceae</taxon>
        <taxon>BOP clade</taxon>
        <taxon>Oryzoideae</taxon>
        <taxon>Oryzeae</taxon>
        <taxon>Oryzinae</taxon>
        <taxon>Oryza</taxon>
    </lineage>
</organism>
<dbReference type="Gramene" id="OB03G15450.1">
    <property type="protein sequence ID" value="OB03G15450.1"/>
    <property type="gene ID" value="OB03G15450"/>
</dbReference>
<protein>
    <submittedName>
        <fullName evidence="1">Uncharacterized protein</fullName>
    </submittedName>
</protein>
<dbReference type="EnsemblPlants" id="OB03G15450.1">
    <property type="protein sequence ID" value="OB03G15450.1"/>
    <property type="gene ID" value="OB03G15450"/>
</dbReference>
<dbReference type="Proteomes" id="UP000006038">
    <property type="component" value="Chromosome 3"/>
</dbReference>
<keyword evidence="2" id="KW-1185">Reference proteome</keyword>
<sequence length="52" mass="6188">MHMFPLEMLLSCRHYNNISYAPLSLNEERAWNTPSSCTFTCWTRCIDWSNSE</sequence>
<dbReference type="HOGENOM" id="CLU_3090450_0_0_1"/>
<proteinExistence type="predicted"/>
<evidence type="ECO:0000313" key="1">
    <source>
        <dbReference type="EnsemblPlants" id="OB03G15450.1"/>
    </source>
</evidence>
<reference evidence="1" key="2">
    <citation type="submission" date="2013-04" db="UniProtKB">
        <authorList>
            <consortium name="EnsemblPlants"/>
        </authorList>
    </citation>
    <scope>IDENTIFICATION</scope>
</reference>
<name>J3LKG9_ORYBR</name>